<evidence type="ECO:0000313" key="2">
    <source>
        <dbReference type="Proteomes" id="UP000076842"/>
    </source>
</evidence>
<dbReference type="AlphaFoldDB" id="A0A165G4D6"/>
<dbReference type="EMBL" id="KV423961">
    <property type="protein sequence ID" value="KZT57582.1"/>
    <property type="molecule type" value="Genomic_DNA"/>
</dbReference>
<dbReference type="InParanoid" id="A0A165G4D6"/>
<keyword evidence="2" id="KW-1185">Reference proteome</keyword>
<name>A0A165G4D6_9BASI</name>
<protein>
    <submittedName>
        <fullName evidence="1">Uncharacterized protein</fullName>
    </submittedName>
</protein>
<organism evidence="1 2">
    <name type="scientific">Calocera cornea HHB12733</name>
    <dbReference type="NCBI Taxonomy" id="1353952"/>
    <lineage>
        <taxon>Eukaryota</taxon>
        <taxon>Fungi</taxon>
        <taxon>Dikarya</taxon>
        <taxon>Basidiomycota</taxon>
        <taxon>Agaricomycotina</taxon>
        <taxon>Dacrymycetes</taxon>
        <taxon>Dacrymycetales</taxon>
        <taxon>Dacrymycetaceae</taxon>
        <taxon>Calocera</taxon>
    </lineage>
</organism>
<reference evidence="1 2" key="1">
    <citation type="journal article" date="2016" name="Mol. Biol. Evol.">
        <title>Comparative Genomics of Early-Diverging Mushroom-Forming Fungi Provides Insights into the Origins of Lignocellulose Decay Capabilities.</title>
        <authorList>
            <person name="Nagy L.G."/>
            <person name="Riley R."/>
            <person name="Tritt A."/>
            <person name="Adam C."/>
            <person name="Daum C."/>
            <person name="Floudas D."/>
            <person name="Sun H."/>
            <person name="Yadav J.S."/>
            <person name="Pangilinan J."/>
            <person name="Larsson K.H."/>
            <person name="Matsuura K."/>
            <person name="Barry K."/>
            <person name="Labutti K."/>
            <person name="Kuo R."/>
            <person name="Ohm R.A."/>
            <person name="Bhattacharya S.S."/>
            <person name="Shirouzu T."/>
            <person name="Yoshinaga Y."/>
            <person name="Martin F.M."/>
            <person name="Grigoriev I.V."/>
            <person name="Hibbett D.S."/>
        </authorList>
    </citation>
    <scope>NUCLEOTIDE SEQUENCE [LARGE SCALE GENOMIC DNA]</scope>
    <source>
        <strain evidence="1 2">HHB12733</strain>
    </source>
</reference>
<dbReference type="Proteomes" id="UP000076842">
    <property type="component" value="Unassembled WGS sequence"/>
</dbReference>
<gene>
    <name evidence="1" type="ORF">CALCODRAFT_508697</name>
</gene>
<accession>A0A165G4D6</accession>
<dbReference type="OrthoDB" id="2756339at2759"/>
<proteinExistence type="predicted"/>
<evidence type="ECO:0000313" key="1">
    <source>
        <dbReference type="EMBL" id="KZT57582.1"/>
    </source>
</evidence>
<sequence>MDVQYIGSGEAAKAALYYITDYITKSSLKVHAGLTALIYAIQKNGEKYDDQQEVTESVECRSLVNKMVNRMMARQEMSHQQIMSYYVGGGDHYTTHEYRNLQWGQFSRLITNMEEALLDAPSDGDVEDIMTCWRTTADETQLDAADLTLNIIAGTVSVSSQAQDYIYRPEHAEYSDLCLWDFVAYTEKRAIPKSVLVNNYTEVAEPNYCFAPSHPQAKTHCLRRVRKEYVPTVIGSTLPRQGVTDEEREGWCRAMVILFKPWRTLYDLLGAYSTWAAAFDSYTFTARHIRIMSNMDVLNQCKEARDNDLRGKLRKSRIGVLATEPNEEDLDTLEEHLVDDAQLDVRGEELNDPMELSDAMFLLPTRASLGAVSALNSAASSITTSGVEDLALLGIHQLEDNDHPTLKSYNDQLSKWRADKRPLREDYSTSEDTQYQPPENLAAYALPDYILPAADTIEDMIDTNEATVDTAVEAVIQENNLQDNKEQCLVLRIVADYLTGKKNNQLSFT</sequence>